<dbReference type="FunFam" id="3.90.215.10:FF:000001">
    <property type="entry name" value="Tenascin isoform 1"/>
    <property type="match status" value="1"/>
</dbReference>
<gene>
    <name evidence="7" type="ORF">GDO86_019637</name>
</gene>
<accession>A0A8T2IEW3</accession>
<evidence type="ECO:0000256" key="3">
    <source>
        <dbReference type="ARBA" id="ARBA00022729"/>
    </source>
</evidence>
<name>A0A8T2IEW3_9PIPI</name>
<dbReference type="CDD" id="cd00087">
    <property type="entry name" value="FReD"/>
    <property type="match status" value="1"/>
</dbReference>
<dbReference type="GO" id="GO:0005615">
    <property type="term" value="C:extracellular space"/>
    <property type="evidence" value="ECO:0007669"/>
    <property type="project" value="TreeGrafter"/>
</dbReference>
<dbReference type="InterPro" id="IPR020837">
    <property type="entry name" value="Fibrinogen_CS"/>
</dbReference>
<dbReference type="SUPFAM" id="SSF56496">
    <property type="entry name" value="Fibrinogen C-terminal domain-like"/>
    <property type="match status" value="1"/>
</dbReference>
<dbReference type="InterPro" id="IPR002181">
    <property type="entry name" value="Fibrinogen_a/b/g_C_dom"/>
</dbReference>
<dbReference type="EMBL" id="JAACNH010004444">
    <property type="protein sequence ID" value="KAG8429640.1"/>
    <property type="molecule type" value="Genomic_DNA"/>
</dbReference>
<feature type="non-terminal residue" evidence="7">
    <location>
        <position position="208"/>
    </location>
</feature>
<protein>
    <recommendedName>
        <fullName evidence="6">Fibrinogen C-terminal domain-containing protein</fullName>
    </recommendedName>
</protein>
<evidence type="ECO:0000256" key="4">
    <source>
        <dbReference type="ARBA" id="ARBA00023157"/>
    </source>
</evidence>
<dbReference type="PANTHER" id="PTHR19143">
    <property type="entry name" value="FIBRINOGEN/TENASCIN/ANGIOPOEITIN"/>
    <property type="match status" value="1"/>
</dbReference>
<dbReference type="PROSITE" id="PS51406">
    <property type="entry name" value="FIBRINOGEN_C_2"/>
    <property type="match status" value="1"/>
</dbReference>
<keyword evidence="5" id="KW-0379">Hydroxylation</keyword>
<keyword evidence="3" id="KW-0732">Signal</keyword>
<keyword evidence="2" id="KW-0964">Secreted</keyword>
<evidence type="ECO:0000256" key="5">
    <source>
        <dbReference type="ARBA" id="ARBA00023278"/>
    </source>
</evidence>
<dbReference type="InterPro" id="IPR036056">
    <property type="entry name" value="Fibrinogen-like_C"/>
</dbReference>
<dbReference type="Pfam" id="PF00147">
    <property type="entry name" value="Fibrinogen_C"/>
    <property type="match status" value="1"/>
</dbReference>
<dbReference type="SMART" id="SM00186">
    <property type="entry name" value="FBG"/>
    <property type="match status" value="1"/>
</dbReference>
<comment type="subcellular location">
    <subcellularLocation>
        <location evidence="1">Secreted</location>
    </subcellularLocation>
</comment>
<sequence>PTNCKDVLKQGFTISGWYNIYPNGVQAMSVMCDLETDGGGWIVFQRRQDGSVDFYRDWNSYKKGFGNQIGEFWLGNDNLNKLTATGKFQLRIDLINFENRKTFAVYSDFRIGSESEKYKLFIGTYTAGDAGDSLGYHKNRPFTTKDVDNDGHSTNCAEDFTGAWWYGECHQSNLNGQYKSSNLNGVSWRDAKGNRSTYKVSEMKFRQV</sequence>
<keyword evidence="8" id="KW-1185">Reference proteome</keyword>
<dbReference type="PANTHER" id="PTHR19143:SF415">
    <property type="entry name" value="FICOLIN-3"/>
    <property type="match status" value="1"/>
</dbReference>
<keyword evidence="4" id="KW-1015">Disulfide bond</keyword>
<reference evidence="7" key="1">
    <citation type="thesis" date="2020" institute="ProQuest LLC" country="789 East Eisenhower Parkway, Ann Arbor, MI, USA">
        <title>Comparative Genomics and Chromosome Evolution.</title>
        <authorList>
            <person name="Mudd A.B."/>
        </authorList>
    </citation>
    <scope>NUCLEOTIDE SEQUENCE</scope>
    <source>
        <strain evidence="7">Female2</strain>
        <tissue evidence="7">Blood</tissue>
    </source>
</reference>
<dbReference type="NCBIfam" id="NF040941">
    <property type="entry name" value="GGGWT_bact"/>
    <property type="match status" value="1"/>
</dbReference>
<dbReference type="InterPro" id="IPR014716">
    <property type="entry name" value="Fibrinogen_a/b/g_C_1"/>
</dbReference>
<dbReference type="GO" id="GO:0001867">
    <property type="term" value="P:complement activation, lectin pathway"/>
    <property type="evidence" value="ECO:0007669"/>
    <property type="project" value="TreeGrafter"/>
</dbReference>
<evidence type="ECO:0000259" key="6">
    <source>
        <dbReference type="PROSITE" id="PS51406"/>
    </source>
</evidence>
<evidence type="ECO:0000256" key="1">
    <source>
        <dbReference type="ARBA" id="ARBA00004613"/>
    </source>
</evidence>
<dbReference type="GO" id="GO:0005102">
    <property type="term" value="F:signaling receptor binding"/>
    <property type="evidence" value="ECO:0007669"/>
    <property type="project" value="TreeGrafter"/>
</dbReference>
<dbReference type="InterPro" id="IPR050373">
    <property type="entry name" value="Fibrinogen_C-term_domain"/>
</dbReference>
<dbReference type="OrthoDB" id="7871457at2759"/>
<dbReference type="Proteomes" id="UP000812440">
    <property type="component" value="Unassembled WGS sequence"/>
</dbReference>
<dbReference type="GO" id="GO:0003823">
    <property type="term" value="F:antigen binding"/>
    <property type="evidence" value="ECO:0007669"/>
    <property type="project" value="TreeGrafter"/>
</dbReference>
<feature type="domain" description="Fibrinogen C-terminal" evidence="6">
    <location>
        <begin position="1"/>
        <end position="208"/>
    </location>
</feature>
<organism evidence="7 8">
    <name type="scientific">Hymenochirus boettgeri</name>
    <name type="common">Congo dwarf clawed frog</name>
    <dbReference type="NCBI Taxonomy" id="247094"/>
    <lineage>
        <taxon>Eukaryota</taxon>
        <taxon>Metazoa</taxon>
        <taxon>Chordata</taxon>
        <taxon>Craniata</taxon>
        <taxon>Vertebrata</taxon>
        <taxon>Euteleostomi</taxon>
        <taxon>Amphibia</taxon>
        <taxon>Batrachia</taxon>
        <taxon>Anura</taxon>
        <taxon>Pipoidea</taxon>
        <taxon>Pipidae</taxon>
        <taxon>Pipinae</taxon>
        <taxon>Hymenochirus</taxon>
    </lineage>
</organism>
<evidence type="ECO:0000313" key="7">
    <source>
        <dbReference type="EMBL" id="KAG8429640.1"/>
    </source>
</evidence>
<dbReference type="GO" id="GO:0097367">
    <property type="term" value="F:carbohydrate derivative binding"/>
    <property type="evidence" value="ECO:0007669"/>
    <property type="project" value="TreeGrafter"/>
</dbReference>
<comment type="caution">
    <text evidence="7">The sequence shown here is derived from an EMBL/GenBank/DDBJ whole genome shotgun (WGS) entry which is preliminary data.</text>
</comment>
<dbReference type="PROSITE" id="PS00514">
    <property type="entry name" value="FIBRINOGEN_C_1"/>
    <property type="match status" value="1"/>
</dbReference>
<dbReference type="Gene3D" id="3.90.215.10">
    <property type="entry name" value="Gamma Fibrinogen, chain A, domain 1"/>
    <property type="match status" value="1"/>
</dbReference>
<evidence type="ECO:0000256" key="2">
    <source>
        <dbReference type="ARBA" id="ARBA00022525"/>
    </source>
</evidence>
<evidence type="ECO:0000313" key="8">
    <source>
        <dbReference type="Proteomes" id="UP000812440"/>
    </source>
</evidence>
<proteinExistence type="predicted"/>
<dbReference type="AlphaFoldDB" id="A0A8T2IEW3"/>